<organism evidence="19 20">
    <name type="scientific">Eptatretus burgeri</name>
    <name type="common">Inshore hagfish</name>
    <dbReference type="NCBI Taxonomy" id="7764"/>
    <lineage>
        <taxon>Eukaryota</taxon>
        <taxon>Metazoa</taxon>
        <taxon>Chordata</taxon>
        <taxon>Craniata</taxon>
        <taxon>Vertebrata</taxon>
        <taxon>Cyclostomata</taxon>
        <taxon>Myxini</taxon>
        <taxon>Myxiniformes</taxon>
        <taxon>Myxinidae</taxon>
        <taxon>Eptatretinae</taxon>
        <taxon>Eptatretus</taxon>
    </lineage>
</organism>
<dbReference type="GO" id="GO:0170056">
    <property type="term" value="F:cholesterol 7-desaturase [NAD(P)H] activity"/>
    <property type="evidence" value="ECO:0007669"/>
    <property type="project" value="UniProtKB-EC"/>
</dbReference>
<dbReference type="GO" id="GO:0046872">
    <property type="term" value="F:metal ion binding"/>
    <property type="evidence" value="ECO:0007669"/>
    <property type="project" value="UniProtKB-KW"/>
</dbReference>
<dbReference type="OMA" id="AVYQMRR"/>
<dbReference type="GeneTree" id="ENSGT00390000016856"/>
<dbReference type="GO" id="GO:0051537">
    <property type="term" value="F:2 iron, 2 sulfur cluster binding"/>
    <property type="evidence" value="ECO:0007669"/>
    <property type="project" value="UniProtKB-KW"/>
</dbReference>
<dbReference type="Pfam" id="PF00355">
    <property type="entry name" value="Rieske"/>
    <property type="match status" value="1"/>
</dbReference>
<evidence type="ECO:0000256" key="10">
    <source>
        <dbReference type="ARBA" id="ARBA00023014"/>
    </source>
</evidence>
<evidence type="ECO:0000256" key="17">
    <source>
        <dbReference type="SAM" id="Phobius"/>
    </source>
</evidence>
<dbReference type="Pfam" id="PF19298">
    <property type="entry name" value="KshA_C"/>
    <property type="match status" value="1"/>
</dbReference>
<name>A0A8C4QVF0_EPTBU</name>
<proteinExistence type="inferred from homology"/>
<keyword evidence="5" id="KW-0001">2Fe-2S</keyword>
<dbReference type="InterPro" id="IPR050584">
    <property type="entry name" value="Cholesterol_7-desaturase"/>
</dbReference>
<keyword evidence="8" id="KW-0560">Oxidoreductase</keyword>
<evidence type="ECO:0000256" key="2">
    <source>
        <dbReference type="ARBA" id="ARBA00004370"/>
    </source>
</evidence>
<keyword evidence="9" id="KW-0408">Iron</keyword>
<dbReference type="InterPro" id="IPR036922">
    <property type="entry name" value="Rieske_2Fe-2S_sf"/>
</dbReference>
<dbReference type="Gene3D" id="2.102.10.10">
    <property type="entry name" value="Rieske [2Fe-2S] iron-sulphur domain"/>
    <property type="match status" value="1"/>
</dbReference>
<evidence type="ECO:0000256" key="15">
    <source>
        <dbReference type="ARBA" id="ARBA00047853"/>
    </source>
</evidence>
<comment type="subcellular location">
    <subcellularLocation>
        <location evidence="2">Membrane</location>
    </subcellularLocation>
</comment>
<evidence type="ECO:0000256" key="8">
    <source>
        <dbReference type="ARBA" id="ARBA00023002"/>
    </source>
</evidence>
<evidence type="ECO:0000256" key="5">
    <source>
        <dbReference type="ARBA" id="ARBA00022714"/>
    </source>
</evidence>
<evidence type="ECO:0000256" key="7">
    <source>
        <dbReference type="ARBA" id="ARBA00022989"/>
    </source>
</evidence>
<dbReference type="GO" id="GO:0016020">
    <property type="term" value="C:membrane"/>
    <property type="evidence" value="ECO:0007669"/>
    <property type="project" value="UniProtKB-SubCell"/>
</dbReference>
<dbReference type="SUPFAM" id="SSF50022">
    <property type="entry name" value="ISP domain"/>
    <property type="match status" value="1"/>
</dbReference>
<comment type="similarity">
    <text evidence="13">Belongs to the cholesterol 7-desaturase family.</text>
</comment>
<evidence type="ECO:0000256" key="16">
    <source>
        <dbReference type="ARBA" id="ARBA00049548"/>
    </source>
</evidence>
<evidence type="ECO:0000313" key="20">
    <source>
        <dbReference type="Proteomes" id="UP000694388"/>
    </source>
</evidence>
<evidence type="ECO:0000313" key="19">
    <source>
        <dbReference type="Ensembl" id="ENSEBUP00000020276.1"/>
    </source>
</evidence>
<dbReference type="PROSITE" id="PS51296">
    <property type="entry name" value="RIESKE"/>
    <property type="match status" value="1"/>
</dbReference>
<comment type="pathway">
    <text evidence="12">Steroid hormone biosynthesis; dafachronic acid biosynthesis.</text>
</comment>
<reference evidence="19" key="2">
    <citation type="submission" date="2025-09" db="UniProtKB">
        <authorList>
            <consortium name="Ensembl"/>
        </authorList>
    </citation>
    <scope>IDENTIFICATION</scope>
</reference>
<evidence type="ECO:0000256" key="3">
    <source>
        <dbReference type="ARBA" id="ARBA00004972"/>
    </source>
</evidence>
<sequence>MWDHDADRWTYWTLGIALLVFLAHLFLLRLCCRPSDVRRSPYDVGYLPRRTHCGDWDTKNLTRRRHRRGSIPPHFPNGWYRVLDSRDLRLTALCPGEQLAVFRADEGQVSIFHAYCPHLGANLAMGGKVRGNCLECPFHGWRFRAEDGKCVEIPYARKVPEFARTKVWPSCEMNGLIYMWYHCDGIEPEWNVPKQEEVVSGEWVFRGRTEHYITAHIQEIPENAADFAHLQYVHTPFVLGGANLQYTCSWLWRTFRHCSLMNVEHSLTFCGRKIPGVDLKVQARQVGPALVYLNFKHPVFGQGIILQCVTPVEPLLQQVTHHIYYKSTIPPIIPKILLHLERIQFERDVYIWNNKTYMKTPLLISEDSPIGRHRRWYSQFYTEKSKRSPPQQNTLEW</sequence>
<keyword evidence="20" id="KW-1185">Reference proteome</keyword>
<comment type="catalytic activity">
    <reaction evidence="16">
        <text>cholesterol + NADPH + O2 + H(+) = 7-dehydrocholesterol + NADP(+) + 2 H2O</text>
        <dbReference type="Rhea" id="RHEA:45024"/>
        <dbReference type="ChEBI" id="CHEBI:15377"/>
        <dbReference type="ChEBI" id="CHEBI:15378"/>
        <dbReference type="ChEBI" id="CHEBI:15379"/>
        <dbReference type="ChEBI" id="CHEBI:16113"/>
        <dbReference type="ChEBI" id="CHEBI:17759"/>
        <dbReference type="ChEBI" id="CHEBI:57783"/>
        <dbReference type="ChEBI" id="CHEBI:58349"/>
        <dbReference type="EC" id="1.14.19.21"/>
    </reaction>
    <physiologicalReaction direction="left-to-right" evidence="16">
        <dbReference type="Rhea" id="RHEA:45025"/>
    </physiologicalReaction>
</comment>
<accession>A0A8C4QVF0</accession>
<evidence type="ECO:0000256" key="1">
    <source>
        <dbReference type="ARBA" id="ARBA00001962"/>
    </source>
</evidence>
<dbReference type="GO" id="GO:0005737">
    <property type="term" value="C:cytoplasm"/>
    <property type="evidence" value="ECO:0007669"/>
    <property type="project" value="TreeGrafter"/>
</dbReference>
<feature type="transmembrane region" description="Helical" evidence="17">
    <location>
        <begin position="12"/>
        <end position="32"/>
    </location>
</feature>
<protein>
    <recommendedName>
        <fullName evidence="14">cholesterol 7-desaturase</fullName>
        <ecNumber evidence="14">1.14.19.21</ecNumber>
    </recommendedName>
</protein>
<dbReference type="InterPro" id="IPR017941">
    <property type="entry name" value="Rieske_2Fe-2S"/>
</dbReference>
<keyword evidence="11 17" id="KW-0472">Membrane</keyword>
<evidence type="ECO:0000256" key="13">
    <source>
        <dbReference type="ARBA" id="ARBA00025729"/>
    </source>
</evidence>
<comment type="catalytic activity">
    <reaction evidence="15">
        <text>cholesterol + NADH + O2 + H(+) = 7-dehydrocholesterol + NAD(+) + 2 H2O</text>
        <dbReference type="Rhea" id="RHEA:51644"/>
        <dbReference type="ChEBI" id="CHEBI:15377"/>
        <dbReference type="ChEBI" id="CHEBI:15378"/>
        <dbReference type="ChEBI" id="CHEBI:15379"/>
        <dbReference type="ChEBI" id="CHEBI:16113"/>
        <dbReference type="ChEBI" id="CHEBI:17759"/>
        <dbReference type="ChEBI" id="CHEBI:57540"/>
        <dbReference type="ChEBI" id="CHEBI:57945"/>
        <dbReference type="EC" id="1.14.19.21"/>
    </reaction>
    <physiologicalReaction direction="left-to-right" evidence="15">
        <dbReference type="Rhea" id="RHEA:51645"/>
    </physiologicalReaction>
</comment>
<dbReference type="GO" id="GO:0008203">
    <property type="term" value="P:cholesterol metabolic process"/>
    <property type="evidence" value="ECO:0007669"/>
    <property type="project" value="InterPro"/>
</dbReference>
<evidence type="ECO:0000256" key="6">
    <source>
        <dbReference type="ARBA" id="ARBA00022723"/>
    </source>
</evidence>
<dbReference type="EC" id="1.14.19.21" evidence="14"/>
<comment type="pathway">
    <text evidence="3">Hormone biosynthesis.</text>
</comment>
<dbReference type="AlphaFoldDB" id="A0A8C4QVF0"/>
<keyword evidence="7 17" id="KW-1133">Transmembrane helix</keyword>
<dbReference type="Gene3D" id="3.90.380.10">
    <property type="entry name" value="Naphthalene 1,2-dioxygenase Alpha Subunit, Chain A, domain 1"/>
    <property type="match status" value="1"/>
</dbReference>
<dbReference type="Proteomes" id="UP000694388">
    <property type="component" value="Unplaced"/>
</dbReference>
<dbReference type="Ensembl" id="ENSEBUT00000020852.1">
    <property type="protein sequence ID" value="ENSEBUP00000020276.1"/>
    <property type="gene ID" value="ENSEBUG00000012581.1"/>
</dbReference>
<evidence type="ECO:0000256" key="4">
    <source>
        <dbReference type="ARBA" id="ARBA00022692"/>
    </source>
</evidence>
<dbReference type="SUPFAM" id="SSF55961">
    <property type="entry name" value="Bet v1-like"/>
    <property type="match status" value="1"/>
</dbReference>
<evidence type="ECO:0000259" key="18">
    <source>
        <dbReference type="PROSITE" id="PS51296"/>
    </source>
</evidence>
<evidence type="ECO:0000256" key="9">
    <source>
        <dbReference type="ARBA" id="ARBA00023004"/>
    </source>
</evidence>
<reference evidence="19" key="1">
    <citation type="submission" date="2025-08" db="UniProtKB">
        <authorList>
            <consortium name="Ensembl"/>
        </authorList>
    </citation>
    <scope>IDENTIFICATION</scope>
</reference>
<feature type="domain" description="Rieske" evidence="18">
    <location>
        <begin position="79"/>
        <end position="179"/>
    </location>
</feature>
<keyword evidence="4 17" id="KW-0812">Transmembrane</keyword>
<comment type="cofactor">
    <cofactor evidence="1">
        <name>Fe cation</name>
        <dbReference type="ChEBI" id="CHEBI:24875"/>
    </cofactor>
</comment>
<dbReference type="InterPro" id="IPR045605">
    <property type="entry name" value="KshA-like_C"/>
</dbReference>
<dbReference type="PANTHER" id="PTHR21266:SF32">
    <property type="entry name" value="CHOLESTEROL 7-DESATURASE NVD"/>
    <property type="match status" value="1"/>
</dbReference>
<evidence type="ECO:0000256" key="12">
    <source>
        <dbReference type="ARBA" id="ARBA00025712"/>
    </source>
</evidence>
<keyword evidence="6" id="KW-0479">Metal-binding</keyword>
<dbReference type="PANTHER" id="PTHR21266">
    <property type="entry name" value="IRON-SULFUR DOMAIN CONTAINING PROTEIN"/>
    <property type="match status" value="1"/>
</dbReference>
<evidence type="ECO:0000256" key="11">
    <source>
        <dbReference type="ARBA" id="ARBA00023136"/>
    </source>
</evidence>
<keyword evidence="10" id="KW-0411">Iron-sulfur</keyword>
<dbReference type="UniPathway" id="UPA01020"/>
<evidence type="ECO:0000256" key="14">
    <source>
        <dbReference type="ARBA" id="ARBA00026095"/>
    </source>
</evidence>